<accession>A0A6A3N1Q3</accession>
<evidence type="ECO:0000313" key="6">
    <source>
        <dbReference type="Proteomes" id="UP000434957"/>
    </source>
</evidence>
<evidence type="ECO:0000313" key="2">
    <source>
        <dbReference type="EMBL" id="KAE9034920.1"/>
    </source>
</evidence>
<evidence type="ECO:0000313" key="3">
    <source>
        <dbReference type="EMBL" id="KAE9046015.1"/>
    </source>
</evidence>
<organism evidence="2 7">
    <name type="scientific">Phytophthora rubi</name>
    <dbReference type="NCBI Taxonomy" id="129364"/>
    <lineage>
        <taxon>Eukaryota</taxon>
        <taxon>Sar</taxon>
        <taxon>Stramenopiles</taxon>
        <taxon>Oomycota</taxon>
        <taxon>Peronosporomycetes</taxon>
        <taxon>Peronosporales</taxon>
        <taxon>Peronosporaceae</taxon>
        <taxon>Phytophthora</taxon>
    </lineage>
</organism>
<sequence>MVGSSRYESDIMSDMSQETQSPESKSESQPFAFALPGPRRQVAS</sequence>
<dbReference type="Proteomes" id="UP000429607">
    <property type="component" value="Unassembled WGS sequence"/>
</dbReference>
<proteinExistence type="predicted"/>
<gene>
    <name evidence="3" type="ORF">PR001_g4742</name>
    <name evidence="2" type="ORF">PR002_g7870</name>
    <name evidence="4" type="ORF">PR003_g8726</name>
</gene>
<feature type="region of interest" description="Disordered" evidence="1">
    <location>
        <begin position="1"/>
        <end position="44"/>
    </location>
</feature>
<comment type="caution">
    <text evidence="2">The sequence shown here is derived from an EMBL/GenBank/DDBJ whole genome shotgun (WGS) entry which is preliminary data.</text>
</comment>
<dbReference type="EMBL" id="QXFV01000199">
    <property type="protein sequence ID" value="KAE9046015.1"/>
    <property type="molecule type" value="Genomic_DNA"/>
</dbReference>
<evidence type="ECO:0000313" key="4">
    <source>
        <dbReference type="EMBL" id="KAE9343922.1"/>
    </source>
</evidence>
<evidence type="ECO:0000313" key="5">
    <source>
        <dbReference type="Proteomes" id="UP000429607"/>
    </source>
</evidence>
<dbReference type="AlphaFoldDB" id="A0A6A3N1Q3"/>
<dbReference type="Proteomes" id="UP000435112">
    <property type="component" value="Unassembled WGS sequence"/>
</dbReference>
<keyword evidence="6" id="KW-1185">Reference proteome</keyword>
<dbReference type="EMBL" id="QXFT01000439">
    <property type="protein sequence ID" value="KAE9343922.1"/>
    <property type="molecule type" value="Genomic_DNA"/>
</dbReference>
<evidence type="ECO:0000256" key="1">
    <source>
        <dbReference type="SAM" id="MobiDB-lite"/>
    </source>
</evidence>
<feature type="compositionally biased region" description="Polar residues" evidence="1">
    <location>
        <begin position="14"/>
        <end position="29"/>
    </location>
</feature>
<dbReference type="EMBL" id="QXFU01000386">
    <property type="protein sequence ID" value="KAE9034920.1"/>
    <property type="molecule type" value="Genomic_DNA"/>
</dbReference>
<evidence type="ECO:0000313" key="7">
    <source>
        <dbReference type="Proteomes" id="UP000435112"/>
    </source>
</evidence>
<dbReference type="Proteomes" id="UP000434957">
    <property type="component" value="Unassembled WGS sequence"/>
</dbReference>
<reference evidence="5 7" key="1">
    <citation type="submission" date="2018-09" db="EMBL/GenBank/DDBJ databases">
        <title>Genomic investigation of the strawberry pathogen Phytophthora fragariae indicates pathogenicity is determined by transcriptional variation in three key races.</title>
        <authorList>
            <person name="Adams T.M."/>
            <person name="Armitage A.D."/>
            <person name="Sobczyk M.K."/>
            <person name="Bates H.J."/>
            <person name="Dunwell J.M."/>
            <person name="Nellist C.F."/>
            <person name="Harrison R.J."/>
        </authorList>
    </citation>
    <scope>NUCLEOTIDE SEQUENCE [LARGE SCALE GENOMIC DNA]</scope>
    <source>
        <strain evidence="3 5">SCRP249</strain>
        <strain evidence="2 7">SCRP324</strain>
        <strain evidence="4 6">SCRP333</strain>
    </source>
</reference>
<protein>
    <submittedName>
        <fullName evidence="2">Uncharacterized protein</fullName>
    </submittedName>
</protein>
<name>A0A6A3N1Q3_9STRA</name>